<sequence length="136" mass="15307">MPKISTRVTFDKKRAAGLIRACSNDALTVMGTQALQDASQHVPHDQETLEDSGLTSSDKKAADGEFVLRWSTPYAQYLWHGDVMYGNPTNRTYGPKKISFTSALAREEWAKYAREVYGDEWKMVYQAALKRGLGKE</sequence>
<dbReference type="AlphaFoldDB" id="A0A916VEK5"/>
<reference evidence="2" key="1">
    <citation type="submission" date="2020-06" db="EMBL/GenBank/DDBJ databases">
        <title>Characterization of fructooligosaccharide metabolism and fructooligosaccharide-degrading enzymes in human commensal butyrate producers.</title>
        <authorList>
            <person name="Tanno H."/>
            <person name="Fujii T."/>
            <person name="Hirano K."/>
            <person name="Maeno S."/>
            <person name="Tonozuka T."/>
            <person name="Sakamoto M."/>
            <person name="Ohkuma M."/>
            <person name="Tochio T."/>
            <person name="Endo A."/>
        </authorList>
    </citation>
    <scope>NUCLEOTIDE SEQUENCE</scope>
    <source>
        <strain evidence="2">JCM 17466</strain>
    </source>
</reference>
<protein>
    <recommendedName>
        <fullName evidence="4">Minor capsid protein</fullName>
    </recommendedName>
</protein>
<evidence type="ECO:0000256" key="1">
    <source>
        <dbReference type="SAM" id="MobiDB-lite"/>
    </source>
</evidence>
<comment type="caution">
    <text evidence="2">The sequence shown here is derived from an EMBL/GenBank/DDBJ whole genome shotgun (WGS) entry which is preliminary data.</text>
</comment>
<organism evidence="2 3">
    <name type="scientific">Anaerostipes butyraticus</name>
    <dbReference type="NCBI Taxonomy" id="645466"/>
    <lineage>
        <taxon>Bacteria</taxon>
        <taxon>Bacillati</taxon>
        <taxon>Bacillota</taxon>
        <taxon>Clostridia</taxon>
        <taxon>Lachnospirales</taxon>
        <taxon>Lachnospiraceae</taxon>
        <taxon>Anaerostipes</taxon>
    </lineage>
</organism>
<dbReference type="RefSeq" id="WP_201312148.1">
    <property type="nucleotide sequence ID" value="NZ_BLYI01000065.1"/>
</dbReference>
<evidence type="ECO:0000313" key="2">
    <source>
        <dbReference type="EMBL" id="GFO86498.1"/>
    </source>
</evidence>
<dbReference type="EMBL" id="BLYI01000065">
    <property type="protein sequence ID" value="GFO86498.1"/>
    <property type="molecule type" value="Genomic_DNA"/>
</dbReference>
<name>A0A916VEK5_9FIRM</name>
<gene>
    <name evidence="2" type="ORF">ANBU17_28450</name>
</gene>
<keyword evidence="3" id="KW-1185">Reference proteome</keyword>
<accession>A0A916VEK5</accession>
<proteinExistence type="predicted"/>
<feature type="region of interest" description="Disordered" evidence="1">
    <location>
        <begin position="37"/>
        <end position="59"/>
    </location>
</feature>
<dbReference type="Proteomes" id="UP000613208">
    <property type="component" value="Unassembled WGS sequence"/>
</dbReference>
<evidence type="ECO:0008006" key="4">
    <source>
        <dbReference type="Google" id="ProtNLM"/>
    </source>
</evidence>
<evidence type="ECO:0000313" key="3">
    <source>
        <dbReference type="Proteomes" id="UP000613208"/>
    </source>
</evidence>